<evidence type="ECO:0000256" key="6">
    <source>
        <dbReference type="ARBA" id="ARBA00022840"/>
    </source>
</evidence>
<dbReference type="PANTHER" id="PTHR45797">
    <property type="entry name" value="RAD54-LIKE"/>
    <property type="match status" value="1"/>
</dbReference>
<comment type="similarity">
    <text evidence="2">Belongs to the SNF2/RAD54 helicase family.</text>
</comment>
<dbReference type="AlphaFoldDB" id="A0AAF3ECY2"/>
<dbReference type="GO" id="GO:0003677">
    <property type="term" value="F:DNA binding"/>
    <property type="evidence" value="ECO:0007669"/>
    <property type="project" value="UniProtKB-KW"/>
</dbReference>
<dbReference type="GO" id="GO:0016887">
    <property type="term" value="F:ATP hydrolysis activity"/>
    <property type="evidence" value="ECO:0007669"/>
    <property type="project" value="InterPro"/>
</dbReference>
<accession>A0AAF3ECY2</accession>
<evidence type="ECO:0000313" key="10">
    <source>
        <dbReference type="Proteomes" id="UP000887575"/>
    </source>
</evidence>
<proteinExistence type="inferred from homology"/>
<dbReference type="InterPro" id="IPR049730">
    <property type="entry name" value="SNF2/RAD54-like_C"/>
</dbReference>
<dbReference type="WBParaSite" id="MBELARI_LOCUS11828">
    <property type="protein sequence ID" value="MBELARI_LOCUS11828"/>
    <property type="gene ID" value="MBELARI_LOCUS11828"/>
</dbReference>
<dbReference type="GO" id="GO:0005634">
    <property type="term" value="C:nucleus"/>
    <property type="evidence" value="ECO:0007669"/>
    <property type="project" value="UniProtKB-SubCell"/>
</dbReference>
<evidence type="ECO:0000256" key="2">
    <source>
        <dbReference type="ARBA" id="ARBA00007025"/>
    </source>
</evidence>
<dbReference type="InterPro" id="IPR027417">
    <property type="entry name" value="P-loop_NTPase"/>
</dbReference>
<reference evidence="11" key="1">
    <citation type="submission" date="2024-02" db="UniProtKB">
        <authorList>
            <consortium name="WormBaseParasite"/>
        </authorList>
    </citation>
    <scope>IDENTIFICATION</scope>
</reference>
<dbReference type="GO" id="GO:0005524">
    <property type="term" value="F:ATP binding"/>
    <property type="evidence" value="ECO:0007669"/>
    <property type="project" value="UniProtKB-KW"/>
</dbReference>
<keyword evidence="7" id="KW-0238">DNA-binding</keyword>
<dbReference type="PROSITE" id="PS51194">
    <property type="entry name" value="HELICASE_CTER"/>
    <property type="match status" value="1"/>
</dbReference>
<evidence type="ECO:0000256" key="5">
    <source>
        <dbReference type="ARBA" id="ARBA00022806"/>
    </source>
</evidence>
<comment type="subcellular location">
    <subcellularLocation>
        <location evidence="1">Nucleus</location>
    </subcellularLocation>
</comment>
<organism evidence="10 11">
    <name type="scientific">Mesorhabditis belari</name>
    <dbReference type="NCBI Taxonomy" id="2138241"/>
    <lineage>
        <taxon>Eukaryota</taxon>
        <taxon>Metazoa</taxon>
        <taxon>Ecdysozoa</taxon>
        <taxon>Nematoda</taxon>
        <taxon>Chromadorea</taxon>
        <taxon>Rhabditida</taxon>
        <taxon>Rhabditina</taxon>
        <taxon>Rhabditomorpha</taxon>
        <taxon>Rhabditoidea</taxon>
        <taxon>Rhabditidae</taxon>
        <taxon>Mesorhabditinae</taxon>
        <taxon>Mesorhabditis</taxon>
    </lineage>
</organism>
<evidence type="ECO:0000313" key="11">
    <source>
        <dbReference type="WBParaSite" id="MBELARI_LOCUS11828"/>
    </source>
</evidence>
<evidence type="ECO:0000256" key="4">
    <source>
        <dbReference type="ARBA" id="ARBA00022801"/>
    </source>
</evidence>
<sequence>MLMHFDSTKTWFTDGHEALNGNERWGWQEGYDYMTIDGSVQAGKRDSVQTAFNNPRNLRARLMLISTKAGSLGTNMVAANRVVIFDACWNPSHDTQSLFRVYRFGQTKPVYLYRFIAQGTMEERIYKRQVIKESTSMRVVDEAQIERHYEGHDLAELYNFDPKSLTENGNQRPAYAPPKDLLLADVLHNQPDTITDFFQHDSLFANVDDEKLTDEECREAWKDYEREKKGKRASTPARIKQWDVVDTDVLRSFSRLSL</sequence>
<dbReference type="Pfam" id="PF00271">
    <property type="entry name" value="Helicase_C"/>
    <property type="match status" value="1"/>
</dbReference>
<dbReference type="CDD" id="cd18793">
    <property type="entry name" value="SF2_C_SNF"/>
    <property type="match status" value="1"/>
</dbReference>
<dbReference type="InterPro" id="IPR044574">
    <property type="entry name" value="ARIP4-like"/>
</dbReference>
<feature type="domain" description="Helicase C-terminal" evidence="9">
    <location>
        <begin position="1"/>
        <end position="151"/>
    </location>
</feature>
<dbReference type="SUPFAM" id="SSF52540">
    <property type="entry name" value="P-loop containing nucleoside triphosphate hydrolases"/>
    <property type="match status" value="1"/>
</dbReference>
<evidence type="ECO:0000259" key="9">
    <source>
        <dbReference type="PROSITE" id="PS51194"/>
    </source>
</evidence>
<keyword evidence="5" id="KW-0347">Helicase</keyword>
<dbReference type="PANTHER" id="PTHR45797:SF3">
    <property type="entry name" value="TRANSCRIPTIONAL REGULATOR ATRX HOMOLOG"/>
    <property type="match status" value="1"/>
</dbReference>
<evidence type="ECO:0000256" key="8">
    <source>
        <dbReference type="ARBA" id="ARBA00023242"/>
    </source>
</evidence>
<dbReference type="SMART" id="SM00490">
    <property type="entry name" value="HELICc"/>
    <property type="match status" value="1"/>
</dbReference>
<evidence type="ECO:0000256" key="7">
    <source>
        <dbReference type="ARBA" id="ARBA00023125"/>
    </source>
</evidence>
<evidence type="ECO:0000256" key="3">
    <source>
        <dbReference type="ARBA" id="ARBA00022741"/>
    </source>
</evidence>
<dbReference type="InterPro" id="IPR001650">
    <property type="entry name" value="Helicase_C-like"/>
</dbReference>
<dbReference type="GO" id="GO:0004386">
    <property type="term" value="F:helicase activity"/>
    <property type="evidence" value="ECO:0007669"/>
    <property type="project" value="UniProtKB-KW"/>
</dbReference>
<keyword evidence="6" id="KW-0067">ATP-binding</keyword>
<protein>
    <recommendedName>
        <fullName evidence="9">Helicase C-terminal domain-containing protein</fullName>
    </recommendedName>
</protein>
<evidence type="ECO:0000256" key="1">
    <source>
        <dbReference type="ARBA" id="ARBA00004123"/>
    </source>
</evidence>
<keyword evidence="4" id="KW-0378">Hydrolase</keyword>
<name>A0AAF3ECY2_9BILA</name>
<keyword evidence="3" id="KW-0547">Nucleotide-binding</keyword>
<keyword evidence="10" id="KW-1185">Reference proteome</keyword>
<keyword evidence="8" id="KW-0539">Nucleus</keyword>
<dbReference type="Proteomes" id="UP000887575">
    <property type="component" value="Unassembled WGS sequence"/>
</dbReference>
<dbReference type="Gene3D" id="3.40.50.300">
    <property type="entry name" value="P-loop containing nucleotide triphosphate hydrolases"/>
    <property type="match status" value="1"/>
</dbReference>